<comment type="catalytic activity">
    <reaction evidence="6">
        <text>(2S)-2-hydroxy-3-oxobutyl phosphate + 5-amino-6-(D-ribitylamino)uracil = 6,7-dimethyl-8-(1-D-ribityl)lumazine + phosphate + 2 H2O + H(+)</text>
        <dbReference type="Rhea" id="RHEA:26152"/>
        <dbReference type="ChEBI" id="CHEBI:15377"/>
        <dbReference type="ChEBI" id="CHEBI:15378"/>
        <dbReference type="ChEBI" id="CHEBI:15934"/>
        <dbReference type="ChEBI" id="CHEBI:43474"/>
        <dbReference type="ChEBI" id="CHEBI:58201"/>
        <dbReference type="ChEBI" id="CHEBI:58830"/>
        <dbReference type="EC" id="2.5.1.78"/>
    </reaction>
</comment>
<comment type="pathway">
    <text evidence="1">Cofactor biosynthesis; riboflavin biosynthesis; riboflavin from 2-hydroxy-3-oxobutyl phosphate and 5-amino-6-(D-ribitylamino)uracil: step 1/2.</text>
</comment>
<evidence type="ECO:0000256" key="6">
    <source>
        <dbReference type="ARBA" id="ARBA00048785"/>
    </source>
</evidence>
<dbReference type="NCBIfam" id="TIGR00114">
    <property type="entry name" value="lumazine-synth"/>
    <property type="match status" value="1"/>
</dbReference>
<evidence type="ECO:0000313" key="7">
    <source>
        <dbReference type="EMBL" id="SVB85574.1"/>
    </source>
</evidence>
<dbReference type="CDD" id="cd09209">
    <property type="entry name" value="Lumazine_synthase-I"/>
    <property type="match status" value="1"/>
</dbReference>
<keyword evidence="4" id="KW-0686">Riboflavin biosynthesis</keyword>
<dbReference type="InterPro" id="IPR002180">
    <property type="entry name" value="LS/RS"/>
</dbReference>
<comment type="similarity">
    <text evidence="2">Belongs to the DMRL synthase family.</text>
</comment>
<dbReference type="GO" id="GO:0000906">
    <property type="term" value="F:6,7-dimethyl-8-ribityllumazine synthase activity"/>
    <property type="evidence" value="ECO:0007669"/>
    <property type="project" value="UniProtKB-EC"/>
</dbReference>
<organism evidence="7">
    <name type="scientific">marine metagenome</name>
    <dbReference type="NCBI Taxonomy" id="408172"/>
    <lineage>
        <taxon>unclassified sequences</taxon>
        <taxon>metagenomes</taxon>
        <taxon>ecological metagenomes</taxon>
    </lineage>
</organism>
<dbReference type="PANTHER" id="PTHR21058">
    <property type="entry name" value="6,7-DIMETHYL-8-RIBITYLLUMAZINE SYNTHASE DMRL SYNTHASE LUMAZINE SYNTHASE"/>
    <property type="match status" value="1"/>
</dbReference>
<evidence type="ECO:0000256" key="3">
    <source>
        <dbReference type="ARBA" id="ARBA00012664"/>
    </source>
</evidence>
<accession>A0A382HE00</accession>
<evidence type="ECO:0000256" key="5">
    <source>
        <dbReference type="ARBA" id="ARBA00022679"/>
    </source>
</evidence>
<dbReference type="EC" id="2.5.1.78" evidence="3"/>
<dbReference type="GO" id="GO:0009231">
    <property type="term" value="P:riboflavin biosynthetic process"/>
    <property type="evidence" value="ECO:0007669"/>
    <property type="project" value="UniProtKB-UniPathway"/>
</dbReference>
<evidence type="ECO:0000256" key="2">
    <source>
        <dbReference type="ARBA" id="ARBA00007424"/>
    </source>
</evidence>
<dbReference type="PANTHER" id="PTHR21058:SF0">
    <property type="entry name" value="6,7-DIMETHYL-8-RIBITYLLUMAZINE SYNTHASE"/>
    <property type="match status" value="1"/>
</dbReference>
<gene>
    <name evidence="7" type="ORF">METZ01_LOCUS238428</name>
</gene>
<dbReference type="InterPro" id="IPR036467">
    <property type="entry name" value="LS/RS_sf"/>
</dbReference>
<evidence type="ECO:0000256" key="1">
    <source>
        <dbReference type="ARBA" id="ARBA00004917"/>
    </source>
</evidence>
<dbReference type="UniPathway" id="UPA00275">
    <property type="reaction ID" value="UER00404"/>
</dbReference>
<keyword evidence="5" id="KW-0808">Transferase</keyword>
<protein>
    <recommendedName>
        <fullName evidence="3">6,7-dimethyl-8-ribityllumazine synthase</fullName>
        <ecNumber evidence="3">2.5.1.78</ecNumber>
    </recommendedName>
</protein>
<evidence type="ECO:0000256" key="4">
    <source>
        <dbReference type="ARBA" id="ARBA00022619"/>
    </source>
</evidence>
<dbReference type="SUPFAM" id="SSF52121">
    <property type="entry name" value="Lumazine synthase"/>
    <property type="match status" value="1"/>
</dbReference>
<dbReference type="Pfam" id="PF00885">
    <property type="entry name" value="DMRL_synthase"/>
    <property type="match status" value="1"/>
</dbReference>
<dbReference type="InterPro" id="IPR034964">
    <property type="entry name" value="LS"/>
</dbReference>
<dbReference type="AlphaFoldDB" id="A0A382HE00"/>
<dbReference type="HAMAP" id="MF_00178">
    <property type="entry name" value="Lumazine_synth"/>
    <property type="match status" value="1"/>
</dbReference>
<dbReference type="Gene3D" id="3.40.50.960">
    <property type="entry name" value="Lumazine/riboflavin synthase"/>
    <property type="match status" value="1"/>
</dbReference>
<dbReference type="EMBL" id="UINC01060743">
    <property type="protein sequence ID" value="SVB85574.1"/>
    <property type="molecule type" value="Genomic_DNA"/>
</dbReference>
<name>A0A382HE00_9ZZZZ</name>
<dbReference type="GO" id="GO:0005829">
    <property type="term" value="C:cytosol"/>
    <property type="evidence" value="ECO:0007669"/>
    <property type="project" value="TreeGrafter"/>
</dbReference>
<proteinExistence type="inferred from homology"/>
<reference evidence="7" key="1">
    <citation type="submission" date="2018-05" db="EMBL/GenBank/DDBJ databases">
        <authorList>
            <person name="Lanie J.A."/>
            <person name="Ng W.-L."/>
            <person name="Kazmierczak K.M."/>
            <person name="Andrzejewski T.M."/>
            <person name="Davidsen T.M."/>
            <person name="Wayne K.J."/>
            <person name="Tettelin H."/>
            <person name="Glass J.I."/>
            <person name="Rusch D."/>
            <person name="Podicherti R."/>
            <person name="Tsui H.-C.T."/>
            <person name="Winkler M.E."/>
        </authorList>
    </citation>
    <scope>NUCLEOTIDE SEQUENCE</scope>
</reference>
<dbReference type="GO" id="GO:0009349">
    <property type="term" value="C:riboflavin synthase complex"/>
    <property type="evidence" value="ECO:0007669"/>
    <property type="project" value="InterPro"/>
</dbReference>
<sequence>MKKVLIVVSDYYEKVAQGLIKGSTEYFDNNKDELLDRDISIQYKIIKSPGSFEIPFIINENKKSYDGFIALGCIIRGQTYHFEVISNEVTRKIMDLSIKINKPIGFGILTCENLEQAMERSDPSKKNKGAEAAKACQSLLFKTIN</sequence>